<dbReference type="OrthoDB" id="672696at2"/>
<dbReference type="EMBL" id="SDHZ01000005">
    <property type="protein sequence ID" value="RXK80795.1"/>
    <property type="molecule type" value="Genomic_DNA"/>
</dbReference>
<proteinExistence type="predicted"/>
<organism evidence="1 2">
    <name type="scientific">Filimonas effusa</name>
    <dbReference type="NCBI Taxonomy" id="2508721"/>
    <lineage>
        <taxon>Bacteria</taxon>
        <taxon>Pseudomonadati</taxon>
        <taxon>Bacteroidota</taxon>
        <taxon>Chitinophagia</taxon>
        <taxon>Chitinophagales</taxon>
        <taxon>Chitinophagaceae</taxon>
        <taxon>Filimonas</taxon>
    </lineage>
</organism>
<dbReference type="AlphaFoldDB" id="A0A4Q1D1B9"/>
<reference evidence="1 2" key="1">
    <citation type="submission" date="2019-01" db="EMBL/GenBank/DDBJ databases">
        <title>Filimonas sp. strain TTM-71.</title>
        <authorList>
            <person name="Chen W.-M."/>
        </authorList>
    </citation>
    <scope>NUCLEOTIDE SEQUENCE [LARGE SCALE GENOMIC DNA]</scope>
    <source>
        <strain evidence="1 2">TTM-71</strain>
    </source>
</reference>
<sequence>METHSKTVHAFDYRTKITELQQAMLYVYDEADHRLPVSLLHHFEIDPDGNLVFCTNRLPVTASDTQQFAAELHFYQKGIPYHVRLYGSILVQMNGTGNLAYFKVHHSEVHGEEEKQNKYAFLKRWSIFKYLLPQQQPVAL</sequence>
<keyword evidence="2" id="KW-1185">Reference proteome</keyword>
<evidence type="ECO:0000313" key="1">
    <source>
        <dbReference type="EMBL" id="RXK80795.1"/>
    </source>
</evidence>
<protein>
    <submittedName>
        <fullName evidence="1">Uncharacterized protein</fullName>
    </submittedName>
</protein>
<dbReference type="RefSeq" id="WP_129005847.1">
    <property type="nucleotide sequence ID" value="NZ_SDHZ01000005.1"/>
</dbReference>
<evidence type="ECO:0000313" key="2">
    <source>
        <dbReference type="Proteomes" id="UP000290545"/>
    </source>
</evidence>
<accession>A0A4Q1D1B9</accession>
<gene>
    <name evidence="1" type="ORF">ESB13_21785</name>
</gene>
<name>A0A4Q1D1B9_9BACT</name>
<dbReference type="Proteomes" id="UP000290545">
    <property type="component" value="Unassembled WGS sequence"/>
</dbReference>
<comment type="caution">
    <text evidence="1">The sequence shown here is derived from an EMBL/GenBank/DDBJ whole genome shotgun (WGS) entry which is preliminary data.</text>
</comment>